<dbReference type="Pfam" id="PF09663">
    <property type="entry name" value="Amido_AtzD_TrzD"/>
    <property type="match status" value="1"/>
</dbReference>
<feature type="binding site" evidence="1">
    <location>
        <begin position="83"/>
        <end position="84"/>
    </location>
    <ligand>
        <name>substrate</name>
    </ligand>
</feature>
<feature type="binding site" evidence="1">
    <location>
        <begin position="218"/>
        <end position="219"/>
    </location>
    <ligand>
        <name>substrate</name>
    </ligand>
</feature>
<accession>A0ABV7BXK3</accession>
<feature type="binding site" evidence="1">
    <location>
        <position position="182"/>
    </location>
    <ligand>
        <name>substrate</name>
    </ligand>
</feature>
<evidence type="ECO:0000313" key="2">
    <source>
        <dbReference type="EMBL" id="MFC3001686.1"/>
    </source>
</evidence>
<proteinExistence type="inferred from homology"/>
<feature type="binding site" evidence="1">
    <location>
        <position position="288"/>
    </location>
    <ligand>
        <name>Mg(2+)</name>
        <dbReference type="ChEBI" id="CHEBI:18420"/>
        <note>structural</note>
    </ligand>
</feature>
<keyword evidence="1" id="KW-0460">Magnesium</keyword>
<evidence type="ECO:0000313" key="3">
    <source>
        <dbReference type="Proteomes" id="UP001595420"/>
    </source>
</evidence>
<comment type="domain">
    <text evidence="1">The monomer structure is formed from three repeating units (RUs) that share the same structure as one another. The monomer and the active site possess nearly threefold rotational symmetry, to the extent that the active site possesses three potential Ser-Lys catalytic dyads, but one of the 3 active site surfaces varies in composition suggesting it is involved in confering substrate specificity.</text>
</comment>
<dbReference type="EC" id="3.5.2.-" evidence="1"/>
<reference evidence="3" key="1">
    <citation type="journal article" date="2019" name="Int. J. Syst. Evol. Microbiol.">
        <title>The Global Catalogue of Microorganisms (GCM) 10K type strain sequencing project: providing services to taxonomists for standard genome sequencing and annotation.</title>
        <authorList>
            <consortium name="The Broad Institute Genomics Platform"/>
            <consortium name="The Broad Institute Genome Sequencing Center for Infectious Disease"/>
            <person name="Wu L."/>
            <person name="Ma J."/>
        </authorList>
    </citation>
    <scope>NUCLEOTIDE SEQUENCE [LARGE SCALE GENOMIC DNA]</scope>
    <source>
        <strain evidence="3">CGMCC 1.16855</strain>
    </source>
</reference>
<feature type="region of interest" description="RU A" evidence="1">
    <location>
        <begin position="1"/>
        <end position="103"/>
    </location>
</feature>
<feature type="binding site" evidence="1">
    <location>
        <position position="345"/>
    </location>
    <ligand>
        <name>Mg(2+)</name>
        <dbReference type="ChEBI" id="CHEBI:18420"/>
        <note>structural</note>
    </ligand>
</feature>
<comment type="function">
    <text evidence="1">Cyclic amide hydrolase of unknown substrate specificity. Catalyzes the hydrolytic ring-opening of a cyclic amide. Does not act on cyanuric acid nor barbituric acid.</text>
</comment>
<dbReference type="RefSeq" id="WP_216837772.1">
    <property type="nucleotide sequence ID" value="NZ_JAFNJS010000005.1"/>
</dbReference>
<comment type="caution">
    <text evidence="2">The sequence shown here is derived from an EMBL/GenBank/DDBJ whole genome shotgun (WGS) entry which is preliminary data.</text>
</comment>
<name>A0ABV7BXK3_9PROT</name>
<dbReference type="NCBIfam" id="TIGR02714">
    <property type="entry name" value="amido_AtzD_TrzD"/>
    <property type="match status" value="1"/>
</dbReference>
<evidence type="ECO:0000256" key="1">
    <source>
        <dbReference type="HAMAP-Rule" id="MF_01989"/>
    </source>
</evidence>
<feature type="binding site" evidence="1">
    <location>
        <position position="315"/>
    </location>
    <ligand>
        <name>substrate</name>
    </ligand>
</feature>
<comment type="caution">
    <text evidence="1">Lacks conserved residue(s) required for the propagation of feature annotation.</text>
</comment>
<feature type="binding site" evidence="1">
    <location>
        <begin position="334"/>
        <end position="335"/>
    </location>
    <ligand>
        <name>substrate</name>
    </ligand>
</feature>
<keyword evidence="1" id="KW-0479">Metal-binding</keyword>
<feature type="binding site" evidence="1">
    <location>
        <position position="341"/>
    </location>
    <ligand>
        <name>Mg(2+)</name>
        <dbReference type="ChEBI" id="CHEBI:18420"/>
        <note>structural</note>
    </ligand>
</feature>
<comment type="subunit">
    <text evidence="1">Homotetramer.</text>
</comment>
<feature type="binding site" evidence="1">
    <location>
        <position position="342"/>
    </location>
    <ligand>
        <name>Mg(2+)</name>
        <dbReference type="ChEBI" id="CHEBI:18420"/>
        <note>structural</note>
    </ligand>
</feature>
<keyword evidence="1" id="KW-0378">Hydrolase</keyword>
<feature type="binding site" evidence="1">
    <location>
        <position position="52"/>
    </location>
    <ligand>
        <name>substrate</name>
    </ligand>
</feature>
<feature type="region of interest" description="RU C" evidence="1">
    <location>
        <begin position="241"/>
        <end position="355"/>
    </location>
</feature>
<keyword evidence="3" id="KW-1185">Reference proteome</keyword>
<organism evidence="2 3">
    <name type="scientific">Falsiroseomonas tokyonensis</name>
    <dbReference type="NCBI Taxonomy" id="430521"/>
    <lineage>
        <taxon>Bacteria</taxon>
        <taxon>Pseudomonadati</taxon>
        <taxon>Pseudomonadota</taxon>
        <taxon>Alphaproteobacteria</taxon>
        <taxon>Acetobacterales</taxon>
        <taxon>Roseomonadaceae</taxon>
        <taxon>Falsiroseomonas</taxon>
    </lineage>
</organism>
<dbReference type="HAMAP" id="MF_01989">
    <property type="entry name" value="Cyc_amidohydrol"/>
    <property type="match status" value="1"/>
</dbReference>
<feature type="active site" description="Nucleophile" evidence="1">
    <location>
        <position position="218"/>
    </location>
</feature>
<sequence length="355" mass="35972">MPSLAIHRLPMAHPGDLSALATLIDRGEVRAGDIRAVIGKTEGNGGLNDFTRGYFTQSLMLLLSRTTGEDPAALAARIPCVLSGGTEGALSPHYLVFAVDRTASGPRGLALGTAFSAPTPAAEIGREAQIASVAQAVREALAEAGITRAEDVVLVQVKAPCAQAPGPEARSTDPRLLMALSRAAAAFGVGRALGDIVGGTEDDLLRDLAKFSSRASISSGIEVTANEVVVFGHAEGWNPGLTAGVAPMADLLDLEGVVAAFRAAGLAATPSVPAADRARVLGVLAKGEPEKSGAIRGARHTMLGDTDLDAQRHLRGALGAIVSSVAGHGQVFVSGGAEHQGPPGGGLVCVFARAV</sequence>
<dbReference type="Proteomes" id="UP001595420">
    <property type="component" value="Unassembled WGS sequence"/>
</dbReference>
<feature type="active site" evidence="1">
    <location>
        <position position="158"/>
    </location>
</feature>
<gene>
    <name evidence="2" type="ORF">ACFOD3_17400</name>
</gene>
<comment type="similarity">
    <text evidence="1">Belongs to the cyclic amide hydrolase (CyAH) family.</text>
</comment>
<feature type="binding site" evidence="1">
    <location>
        <position position="337"/>
    </location>
    <ligand>
        <name>Mg(2+)</name>
        <dbReference type="ChEBI" id="CHEBI:18420"/>
        <note>structural</note>
    </ligand>
</feature>
<dbReference type="EMBL" id="JBHRSB010000005">
    <property type="protein sequence ID" value="MFC3001686.1"/>
    <property type="molecule type" value="Genomic_DNA"/>
</dbReference>
<dbReference type="InterPro" id="IPR014086">
    <property type="entry name" value="AtzD/Barbiturase"/>
</dbReference>
<feature type="binding site" evidence="1">
    <location>
        <position position="340"/>
    </location>
    <ligand>
        <name>Mg(2+)</name>
        <dbReference type="ChEBI" id="CHEBI:18420"/>
        <note>structural</note>
    </ligand>
</feature>
<protein>
    <recommendedName>
        <fullName evidence="1">Cyclic amide hydrolase</fullName>
        <shortName evidence="1">CyAH</shortName>
        <ecNumber evidence="1">3.5.2.-</ecNumber>
    </recommendedName>
    <alternativeName>
        <fullName evidence="1">Ring-opening amidohydrolase</fullName>
    </alternativeName>
</protein>